<dbReference type="InterPro" id="IPR050807">
    <property type="entry name" value="TransReg_Diox_bact_type"/>
</dbReference>
<name>A0A0P0G790_9BACE</name>
<sequence>MDFRTRIKELCQERGITQKELAEKMGISDISLNKTLRGEYPQLQTLEKIANTLNVPIAELFEKPNTNDIIGFVKVGDTVHEVKSAEDIKKLAENL</sequence>
<dbReference type="PROSITE" id="PS50943">
    <property type="entry name" value="HTH_CROC1"/>
    <property type="match status" value="1"/>
</dbReference>
<dbReference type="GO" id="GO:0005829">
    <property type="term" value="C:cytosol"/>
    <property type="evidence" value="ECO:0007669"/>
    <property type="project" value="TreeGrafter"/>
</dbReference>
<evidence type="ECO:0000313" key="3">
    <source>
        <dbReference type="EMBL" id="ALJ58054.1"/>
    </source>
</evidence>
<evidence type="ECO:0000259" key="2">
    <source>
        <dbReference type="PROSITE" id="PS50943"/>
    </source>
</evidence>
<dbReference type="SMART" id="SM00530">
    <property type="entry name" value="HTH_XRE"/>
    <property type="match status" value="1"/>
</dbReference>
<gene>
    <name evidence="3" type="ORF">BcellWH2_00791</name>
</gene>
<dbReference type="EMBL" id="CP012801">
    <property type="protein sequence ID" value="ALJ58054.1"/>
    <property type="molecule type" value="Genomic_DNA"/>
</dbReference>
<dbReference type="PANTHER" id="PTHR46797:SF1">
    <property type="entry name" value="METHYLPHOSPHONATE SYNTHASE"/>
    <property type="match status" value="1"/>
</dbReference>
<proteinExistence type="predicted"/>
<dbReference type="Gene3D" id="1.10.260.40">
    <property type="entry name" value="lambda repressor-like DNA-binding domains"/>
    <property type="match status" value="1"/>
</dbReference>
<dbReference type="RefSeq" id="WP_029429224.1">
    <property type="nucleotide sequence ID" value="NZ_CP012801.1"/>
</dbReference>
<dbReference type="CDD" id="cd00093">
    <property type="entry name" value="HTH_XRE"/>
    <property type="match status" value="1"/>
</dbReference>
<dbReference type="KEGG" id="bcel:BcellWH2_00791"/>
<dbReference type="InterPro" id="IPR010982">
    <property type="entry name" value="Lambda_DNA-bd_dom_sf"/>
</dbReference>
<accession>A0A0P0G790</accession>
<dbReference type="PANTHER" id="PTHR46797">
    <property type="entry name" value="HTH-TYPE TRANSCRIPTIONAL REGULATOR"/>
    <property type="match status" value="1"/>
</dbReference>
<reference evidence="3 4" key="1">
    <citation type="journal article" date="2015" name="Science">
        <title>Genetic determinants of in vivo fitness and diet responsiveness in multiple human gut Bacteroides.</title>
        <authorList>
            <person name="Wu M."/>
            <person name="McNulty N.P."/>
            <person name="Rodionov D.A."/>
            <person name="Khoroshkin M.S."/>
            <person name="Griffin N.W."/>
            <person name="Cheng J."/>
            <person name="Latreille P."/>
            <person name="Kerstetter R.A."/>
            <person name="Terrapon N."/>
            <person name="Henrissat B."/>
            <person name="Osterman A.L."/>
            <person name="Gordon J.I."/>
        </authorList>
    </citation>
    <scope>NUCLEOTIDE SEQUENCE [LARGE SCALE GENOMIC DNA]</scope>
    <source>
        <strain evidence="3 4">WH2</strain>
    </source>
</reference>
<dbReference type="GO" id="GO:0003677">
    <property type="term" value="F:DNA binding"/>
    <property type="evidence" value="ECO:0007669"/>
    <property type="project" value="UniProtKB-KW"/>
</dbReference>
<dbReference type="Pfam" id="PF01381">
    <property type="entry name" value="HTH_3"/>
    <property type="match status" value="1"/>
</dbReference>
<keyword evidence="1" id="KW-0238">DNA-binding</keyword>
<evidence type="ECO:0000256" key="1">
    <source>
        <dbReference type="ARBA" id="ARBA00023125"/>
    </source>
</evidence>
<dbReference type="SUPFAM" id="SSF47413">
    <property type="entry name" value="lambda repressor-like DNA-binding domains"/>
    <property type="match status" value="1"/>
</dbReference>
<evidence type="ECO:0000313" key="4">
    <source>
        <dbReference type="Proteomes" id="UP000061809"/>
    </source>
</evidence>
<dbReference type="Proteomes" id="UP000061809">
    <property type="component" value="Chromosome"/>
</dbReference>
<organism evidence="3 4">
    <name type="scientific">Bacteroides cellulosilyticus</name>
    <dbReference type="NCBI Taxonomy" id="246787"/>
    <lineage>
        <taxon>Bacteria</taxon>
        <taxon>Pseudomonadati</taxon>
        <taxon>Bacteroidota</taxon>
        <taxon>Bacteroidia</taxon>
        <taxon>Bacteroidales</taxon>
        <taxon>Bacteroidaceae</taxon>
        <taxon>Bacteroides</taxon>
    </lineage>
</organism>
<protein>
    <submittedName>
        <fullName evidence="3">Helix-turn-helix protein</fullName>
    </submittedName>
</protein>
<dbReference type="InterPro" id="IPR001387">
    <property type="entry name" value="Cro/C1-type_HTH"/>
</dbReference>
<feature type="domain" description="HTH cro/C1-type" evidence="2">
    <location>
        <begin position="7"/>
        <end position="60"/>
    </location>
</feature>
<dbReference type="AlphaFoldDB" id="A0A0P0G790"/>
<dbReference type="PATRIC" id="fig|246787.4.peg.816"/>
<dbReference type="GO" id="GO:0003700">
    <property type="term" value="F:DNA-binding transcription factor activity"/>
    <property type="evidence" value="ECO:0007669"/>
    <property type="project" value="TreeGrafter"/>
</dbReference>